<reference evidence="1 2" key="1">
    <citation type="submission" date="2020-08" db="EMBL/GenBank/DDBJ databases">
        <title>Genomic Encyclopedia of Type Strains, Phase IV (KMG-IV): sequencing the most valuable type-strain genomes for metagenomic binning, comparative biology and taxonomic classification.</title>
        <authorList>
            <person name="Goeker M."/>
        </authorList>
    </citation>
    <scope>NUCLEOTIDE SEQUENCE [LARGE SCALE GENOMIC DNA]</scope>
    <source>
        <strain evidence="1 2">DSM 14552</strain>
    </source>
</reference>
<gene>
    <name evidence="1" type="ORF">GGQ88_000149</name>
</gene>
<sequence>MAQSLAERFRKAREAFEAGLEMGCSPRDAMARKRWQESDRRLKARMAQMDCSPRETVTREVEQPAFWFKQGDMA</sequence>
<organism evidence="1 2">
    <name type="scientific">Novosphingobium hassiacum</name>
    <dbReference type="NCBI Taxonomy" id="173676"/>
    <lineage>
        <taxon>Bacteria</taxon>
        <taxon>Pseudomonadati</taxon>
        <taxon>Pseudomonadota</taxon>
        <taxon>Alphaproteobacteria</taxon>
        <taxon>Sphingomonadales</taxon>
        <taxon>Sphingomonadaceae</taxon>
        <taxon>Novosphingobium</taxon>
    </lineage>
</organism>
<protein>
    <submittedName>
        <fullName evidence="1">Uncharacterized protein</fullName>
    </submittedName>
</protein>
<keyword evidence="2" id="KW-1185">Reference proteome</keyword>
<dbReference type="EMBL" id="JACICY010000001">
    <property type="protein sequence ID" value="MBB3858909.1"/>
    <property type="molecule type" value="Genomic_DNA"/>
</dbReference>
<accession>A0A7W5ZTF6</accession>
<name>A0A7W5ZTF6_9SPHN</name>
<comment type="caution">
    <text evidence="1">The sequence shown here is derived from an EMBL/GenBank/DDBJ whole genome shotgun (WGS) entry which is preliminary data.</text>
</comment>
<evidence type="ECO:0000313" key="1">
    <source>
        <dbReference type="EMBL" id="MBB3858909.1"/>
    </source>
</evidence>
<evidence type="ECO:0000313" key="2">
    <source>
        <dbReference type="Proteomes" id="UP000562395"/>
    </source>
</evidence>
<dbReference type="AlphaFoldDB" id="A0A7W5ZTF6"/>
<dbReference type="Proteomes" id="UP000562395">
    <property type="component" value="Unassembled WGS sequence"/>
</dbReference>
<dbReference type="RefSeq" id="WP_183611116.1">
    <property type="nucleotide sequence ID" value="NZ_JACICY010000001.1"/>
</dbReference>
<proteinExistence type="predicted"/>